<comment type="subcellular location">
    <subcellularLocation>
        <location evidence="1">Nucleus</location>
    </subcellularLocation>
</comment>
<dbReference type="GO" id="GO:0005634">
    <property type="term" value="C:nucleus"/>
    <property type="evidence" value="ECO:0007669"/>
    <property type="project" value="UniProtKB-SubCell"/>
</dbReference>
<evidence type="ECO:0000256" key="1">
    <source>
        <dbReference type="ARBA" id="ARBA00004123"/>
    </source>
</evidence>
<feature type="region of interest" description="Disordered" evidence="3">
    <location>
        <begin position="1"/>
        <end position="31"/>
    </location>
</feature>
<dbReference type="AlphaFoldDB" id="G0TYZ1"/>
<dbReference type="PANTHER" id="PTHR16171:SF12">
    <property type="entry name" value="BASIC IMMUNOGLOBULIN-LIKE VARIABLE MOTIF-CONTAINING PROTEIN"/>
    <property type="match status" value="1"/>
</dbReference>
<feature type="compositionally biased region" description="Polar residues" evidence="3">
    <location>
        <begin position="1"/>
        <end position="17"/>
    </location>
</feature>
<proteinExistence type="predicted"/>
<evidence type="ECO:0000313" key="4">
    <source>
        <dbReference type="EMBL" id="CCC49194.1"/>
    </source>
</evidence>
<accession>G0TYZ1</accession>
<sequence length="473" mass="51772">MEPVTEETQPTATSGAVSTEDGPGATSRKVGEAWSIDFSLPKLKRKTTRKEREALICSKLCGQFQLQESRHLSADDPGRALCVGRVADSEDNRHMQVVNVNGMEDLSSLIPRNLPTTRDDLQRRLCFRIPRLLAVAKQYPKSCGITSLTSVWNYLYSCIGENEAAAARPPVSQEEIMSILGFSPPFDAISWGPFTGNGTLIRWFHAINRHFGVRGRAYIMYKPQGKTRTSCTADEGLQRLKEALHNPCAAVVYHCHNHYMVPIGYQDIPHAQTDFYAPHVPESNSSTTIFIGEVSRGRHEALYARKWGEIVKDLMCTSPQFYNIRRPEQGIQTRAGKQTDENADSSPPPVENGLENKEALGPADHEETLGLPSTPCCSASKLSESATAVATDAEAGATVVSTGMSKAPVGCKAVKKKKRPGGNLHCLICFRCDEVEEHPERFEERSASSNSKGSESAEASASDSGAETRCPET</sequence>
<feature type="region of interest" description="Disordered" evidence="3">
    <location>
        <begin position="333"/>
        <end position="357"/>
    </location>
</feature>
<evidence type="ECO:0000256" key="3">
    <source>
        <dbReference type="SAM" id="MobiDB-lite"/>
    </source>
</evidence>
<dbReference type="VEuPathDB" id="TriTrypDB:TvY486_0705210"/>
<protein>
    <submittedName>
        <fullName evidence="4">Uncharacterized protein</fullName>
    </submittedName>
</protein>
<name>G0TYZ1_TRYVY</name>
<feature type="region of interest" description="Disordered" evidence="3">
    <location>
        <begin position="439"/>
        <end position="473"/>
    </location>
</feature>
<evidence type="ECO:0000256" key="2">
    <source>
        <dbReference type="ARBA" id="ARBA00023242"/>
    </source>
</evidence>
<reference evidence="4" key="1">
    <citation type="journal article" date="2012" name="Proc. Natl. Acad. Sci. U.S.A.">
        <title>Antigenic diversity is generated by distinct evolutionary mechanisms in African trypanosome species.</title>
        <authorList>
            <person name="Jackson A.P."/>
            <person name="Berry A."/>
            <person name="Aslett M."/>
            <person name="Allison H.C."/>
            <person name="Burton P."/>
            <person name="Vavrova-Anderson J."/>
            <person name="Brown R."/>
            <person name="Browne H."/>
            <person name="Corton N."/>
            <person name="Hauser H."/>
            <person name="Gamble J."/>
            <person name="Gilderthorp R."/>
            <person name="Marcello L."/>
            <person name="McQuillan J."/>
            <person name="Otto T.D."/>
            <person name="Quail M.A."/>
            <person name="Sanders M.J."/>
            <person name="van Tonder A."/>
            <person name="Ginger M.L."/>
            <person name="Field M.C."/>
            <person name="Barry J.D."/>
            <person name="Hertz-Fowler C."/>
            <person name="Berriman M."/>
        </authorList>
    </citation>
    <scope>NUCLEOTIDE SEQUENCE</scope>
    <source>
        <strain evidence="4">Y486</strain>
    </source>
</reference>
<keyword evidence="2" id="KW-0539">Nucleus</keyword>
<dbReference type="EMBL" id="HE573023">
    <property type="protein sequence ID" value="CCC49194.1"/>
    <property type="molecule type" value="Genomic_DNA"/>
</dbReference>
<organism evidence="4">
    <name type="scientific">Trypanosoma vivax (strain Y486)</name>
    <dbReference type="NCBI Taxonomy" id="1055687"/>
    <lineage>
        <taxon>Eukaryota</taxon>
        <taxon>Discoba</taxon>
        <taxon>Euglenozoa</taxon>
        <taxon>Kinetoplastea</taxon>
        <taxon>Metakinetoplastina</taxon>
        <taxon>Trypanosomatida</taxon>
        <taxon>Trypanosomatidae</taxon>
        <taxon>Trypanosoma</taxon>
        <taxon>Duttonella</taxon>
    </lineage>
</organism>
<dbReference type="PANTHER" id="PTHR16171">
    <property type="entry name" value="DNA REPAIR PROTEIN COMPLEMENTING XP-G CELLS-RELATED"/>
    <property type="match status" value="1"/>
</dbReference>
<gene>
    <name evidence="4" type="ORF">TVY486_0705210</name>
</gene>
<dbReference type="OMA" id="CLICFRC"/>
<feature type="compositionally biased region" description="Low complexity" evidence="3">
    <location>
        <begin position="447"/>
        <end position="467"/>
    </location>
</feature>